<evidence type="ECO:0000313" key="3">
    <source>
        <dbReference type="EMBL" id="KUP97743.1"/>
    </source>
</evidence>
<dbReference type="PATRIC" id="fig|665004.4.peg.1678"/>
<dbReference type="AlphaFoldDB" id="A0A147KKH6"/>
<feature type="region of interest" description="Disordered" evidence="1">
    <location>
        <begin position="126"/>
        <end position="188"/>
    </location>
</feature>
<dbReference type="EMBL" id="LGEM01000020">
    <property type="protein sequence ID" value="KUP97743.1"/>
    <property type="molecule type" value="Genomic_DNA"/>
</dbReference>
<dbReference type="Proteomes" id="UP000074382">
    <property type="component" value="Unassembled WGS sequence"/>
</dbReference>
<keyword evidence="2" id="KW-0812">Transmembrane</keyword>
<evidence type="ECO:0000256" key="2">
    <source>
        <dbReference type="SAM" id="Phobius"/>
    </source>
</evidence>
<keyword evidence="4" id="KW-1185">Reference proteome</keyword>
<feature type="transmembrane region" description="Helical" evidence="2">
    <location>
        <begin position="41"/>
        <end position="63"/>
    </location>
</feature>
<keyword evidence="2" id="KW-0472">Membrane</keyword>
<protein>
    <submittedName>
        <fullName evidence="3">Uncharacterized protein</fullName>
    </submittedName>
</protein>
<feature type="transmembrane region" description="Helical" evidence="2">
    <location>
        <begin position="12"/>
        <end position="35"/>
    </location>
</feature>
<evidence type="ECO:0000256" key="1">
    <source>
        <dbReference type="SAM" id="MobiDB-lite"/>
    </source>
</evidence>
<proteinExistence type="predicted"/>
<organism evidence="3 4">
    <name type="scientific">Thermobifida cellulosilytica TB100</name>
    <dbReference type="NCBI Taxonomy" id="665004"/>
    <lineage>
        <taxon>Bacteria</taxon>
        <taxon>Bacillati</taxon>
        <taxon>Actinomycetota</taxon>
        <taxon>Actinomycetes</taxon>
        <taxon>Streptosporangiales</taxon>
        <taxon>Nocardiopsidaceae</taxon>
        <taxon>Thermobifida</taxon>
    </lineage>
</organism>
<comment type="caution">
    <text evidence="3">The sequence shown here is derived from an EMBL/GenBank/DDBJ whole genome shotgun (WGS) entry which is preliminary data.</text>
</comment>
<keyword evidence="2" id="KW-1133">Transmembrane helix</keyword>
<evidence type="ECO:0000313" key="4">
    <source>
        <dbReference type="Proteomes" id="UP000074382"/>
    </source>
</evidence>
<gene>
    <name evidence="3" type="ORF">AC529_04560</name>
</gene>
<sequence length="188" mass="19997">MGRCSAAVWRLLSRLWFLVFCAAVTALWAWSFFLADGVGTGWPVLGSLLATVSVLPGTLLLFLQLRSERERRGGSAGAVLVSLAELLAAAERRAAARLGCPRGLRPASTAAVAQCPCHRAAGRGLLRARSKDPPPRQPGLLSGIRLRPQPAVGDAHRSRLPGGGRHRSSGPWWRGAVDRRAAAARGSR</sequence>
<name>A0A147KKH6_THECS</name>
<reference evidence="4" key="1">
    <citation type="journal article" date="2017" name="Acta Aliment.">
        <title>Plant polysaccharide degrading enzyme system of Thermpbifida cellulosilytica TB100 revealed by de novo genome project data.</title>
        <authorList>
            <person name="Toth A."/>
            <person name="Baka E."/>
            <person name="Luzics S."/>
            <person name="Bata-Vidacs I."/>
            <person name="Nagy I."/>
            <person name="Balint B."/>
            <person name="Herceg R."/>
            <person name="Olasz F."/>
            <person name="Wilk T."/>
            <person name="Nagy T."/>
            <person name="Kriszt B."/>
            <person name="Nagy I."/>
            <person name="Kukolya J."/>
        </authorList>
    </citation>
    <scope>NUCLEOTIDE SEQUENCE [LARGE SCALE GENOMIC DNA]</scope>
    <source>
        <strain evidence="4">TB100</strain>
    </source>
</reference>
<accession>A0A147KKH6</accession>